<protein>
    <recommendedName>
        <fullName evidence="3">HIRAN domain-containing protein</fullName>
    </recommendedName>
</protein>
<name>A0A841GU37_9BACT</name>
<evidence type="ECO:0000313" key="1">
    <source>
        <dbReference type="EMBL" id="MBB6070209.1"/>
    </source>
</evidence>
<proteinExistence type="predicted"/>
<comment type="caution">
    <text evidence="1">The sequence shown here is derived from an EMBL/GenBank/DDBJ whole genome shotgun (WGS) entry which is preliminary data.</text>
</comment>
<dbReference type="Gene3D" id="3.30.70.2330">
    <property type="match status" value="1"/>
</dbReference>
<keyword evidence="2" id="KW-1185">Reference proteome</keyword>
<dbReference type="RefSeq" id="WP_170035610.1">
    <property type="nucleotide sequence ID" value="NZ_JABDTL010000001.1"/>
</dbReference>
<reference evidence="1 2" key="1">
    <citation type="submission" date="2020-08" db="EMBL/GenBank/DDBJ databases">
        <title>Genomic Encyclopedia of Type Strains, Phase IV (KMG-IV): sequencing the most valuable type-strain genomes for metagenomic binning, comparative biology and taxonomic classification.</title>
        <authorList>
            <person name="Goeker M."/>
        </authorList>
    </citation>
    <scope>NUCLEOTIDE SEQUENCE [LARGE SCALE GENOMIC DNA]</scope>
    <source>
        <strain evidence="1 2">DSM 29007</strain>
    </source>
</reference>
<evidence type="ECO:0008006" key="3">
    <source>
        <dbReference type="Google" id="ProtNLM"/>
    </source>
</evidence>
<gene>
    <name evidence="1" type="ORF">HNQ61_001828</name>
</gene>
<accession>A0A841GU37</accession>
<dbReference type="EMBL" id="JACHIA010000004">
    <property type="protein sequence ID" value="MBB6070209.1"/>
    <property type="molecule type" value="Genomic_DNA"/>
</dbReference>
<sequence length="112" mass="12219">MIPPLPQDHPATFRTSVHGTIFADRAARIDQLGEGDALVLIPDPPMEDDPMVWVHLGTGDPLGHLPPEINQWMATWLLRGGSATATVAKLHGHDVPSYKRLIIEITCAQPDT</sequence>
<dbReference type="AlphaFoldDB" id="A0A841GU37"/>
<dbReference type="Proteomes" id="UP000582837">
    <property type="component" value="Unassembled WGS sequence"/>
</dbReference>
<organism evidence="1 2">
    <name type="scientific">Longimicrobium terrae</name>
    <dbReference type="NCBI Taxonomy" id="1639882"/>
    <lineage>
        <taxon>Bacteria</taxon>
        <taxon>Pseudomonadati</taxon>
        <taxon>Gemmatimonadota</taxon>
        <taxon>Longimicrobiia</taxon>
        <taxon>Longimicrobiales</taxon>
        <taxon>Longimicrobiaceae</taxon>
        <taxon>Longimicrobium</taxon>
    </lineage>
</organism>
<evidence type="ECO:0000313" key="2">
    <source>
        <dbReference type="Proteomes" id="UP000582837"/>
    </source>
</evidence>